<dbReference type="Gene3D" id="3.40.50.2300">
    <property type="match status" value="1"/>
</dbReference>
<dbReference type="InterPro" id="IPR039420">
    <property type="entry name" value="WalR-like"/>
</dbReference>
<organism evidence="12 13">
    <name type="scientific">Terriglobus albidus</name>
    <dbReference type="NCBI Taxonomy" id="1592106"/>
    <lineage>
        <taxon>Bacteria</taxon>
        <taxon>Pseudomonadati</taxon>
        <taxon>Acidobacteriota</taxon>
        <taxon>Terriglobia</taxon>
        <taxon>Terriglobales</taxon>
        <taxon>Acidobacteriaceae</taxon>
        <taxon>Terriglobus</taxon>
    </lineage>
</organism>
<dbReference type="SUPFAM" id="SSF46894">
    <property type="entry name" value="C-terminal effector domain of the bipartite response regulators"/>
    <property type="match status" value="1"/>
</dbReference>
<evidence type="ECO:0000256" key="7">
    <source>
        <dbReference type="ARBA" id="ARBA00023163"/>
    </source>
</evidence>
<dbReference type="GO" id="GO:0006355">
    <property type="term" value="P:regulation of DNA-templated transcription"/>
    <property type="evidence" value="ECO:0007669"/>
    <property type="project" value="InterPro"/>
</dbReference>
<comment type="subcellular location">
    <subcellularLocation>
        <location evidence="1">Cytoplasm</location>
    </subcellularLocation>
</comment>
<dbReference type="Gene3D" id="1.10.10.10">
    <property type="entry name" value="Winged helix-like DNA-binding domain superfamily/Winged helix DNA-binding domain"/>
    <property type="match status" value="1"/>
</dbReference>
<keyword evidence="2" id="KW-0963">Cytoplasm</keyword>
<evidence type="ECO:0000259" key="10">
    <source>
        <dbReference type="PROSITE" id="PS50110"/>
    </source>
</evidence>
<dbReference type="InterPro" id="IPR036388">
    <property type="entry name" value="WH-like_DNA-bd_sf"/>
</dbReference>
<dbReference type="InterPro" id="IPR001789">
    <property type="entry name" value="Sig_transdc_resp-reg_receiver"/>
</dbReference>
<keyword evidence="3 8" id="KW-0597">Phosphoprotein</keyword>
<evidence type="ECO:0000256" key="9">
    <source>
        <dbReference type="PROSITE-ProRule" id="PRU01091"/>
    </source>
</evidence>
<evidence type="ECO:0000256" key="8">
    <source>
        <dbReference type="PROSITE-ProRule" id="PRU00169"/>
    </source>
</evidence>
<accession>A0A5B9E5U6</accession>
<evidence type="ECO:0000256" key="3">
    <source>
        <dbReference type="ARBA" id="ARBA00022553"/>
    </source>
</evidence>
<dbReference type="GO" id="GO:0032993">
    <property type="term" value="C:protein-DNA complex"/>
    <property type="evidence" value="ECO:0007669"/>
    <property type="project" value="TreeGrafter"/>
</dbReference>
<keyword evidence="5" id="KW-0805">Transcription regulation</keyword>
<dbReference type="RefSeq" id="WP_147646834.1">
    <property type="nucleotide sequence ID" value="NZ_CP042806.1"/>
</dbReference>
<dbReference type="InterPro" id="IPR011006">
    <property type="entry name" value="CheY-like_superfamily"/>
</dbReference>
<dbReference type="KEGG" id="talb:FTW19_06315"/>
<evidence type="ECO:0000256" key="6">
    <source>
        <dbReference type="ARBA" id="ARBA00023125"/>
    </source>
</evidence>
<dbReference type="SMART" id="SM00862">
    <property type="entry name" value="Trans_reg_C"/>
    <property type="match status" value="1"/>
</dbReference>
<dbReference type="GO" id="GO:0000976">
    <property type="term" value="F:transcription cis-regulatory region binding"/>
    <property type="evidence" value="ECO:0007669"/>
    <property type="project" value="TreeGrafter"/>
</dbReference>
<gene>
    <name evidence="12" type="ORF">FTW19_06315</name>
</gene>
<keyword evidence="6 9" id="KW-0238">DNA-binding</keyword>
<dbReference type="PANTHER" id="PTHR48111:SF39">
    <property type="entry name" value="TRANSCRIPTIONAL REGULATORY PROTEIN CPXR"/>
    <property type="match status" value="1"/>
</dbReference>
<dbReference type="EMBL" id="CP042806">
    <property type="protein sequence ID" value="QEE27643.1"/>
    <property type="molecule type" value="Genomic_DNA"/>
</dbReference>
<evidence type="ECO:0000256" key="5">
    <source>
        <dbReference type="ARBA" id="ARBA00023015"/>
    </source>
</evidence>
<name>A0A5B9E5U6_9BACT</name>
<dbReference type="Proteomes" id="UP000321820">
    <property type="component" value="Chromosome"/>
</dbReference>
<dbReference type="InterPro" id="IPR016032">
    <property type="entry name" value="Sig_transdc_resp-reg_C-effctor"/>
</dbReference>
<dbReference type="InterPro" id="IPR001867">
    <property type="entry name" value="OmpR/PhoB-type_DNA-bd"/>
</dbReference>
<protein>
    <submittedName>
        <fullName evidence="12">Response regulator transcription factor</fullName>
    </submittedName>
</protein>
<keyword evidence="4" id="KW-0902">Two-component regulatory system</keyword>
<keyword evidence="13" id="KW-1185">Reference proteome</keyword>
<dbReference type="PANTHER" id="PTHR48111">
    <property type="entry name" value="REGULATOR OF RPOS"/>
    <property type="match status" value="1"/>
</dbReference>
<feature type="domain" description="OmpR/PhoB-type" evidence="11">
    <location>
        <begin position="136"/>
        <end position="235"/>
    </location>
</feature>
<sequence>MTANVQAPRARVSLLLIDDDRSLGALLAEYCEPSGFSVTCARSGEEGIQRVTERPFHFIVLDVMLPGIDGFETLRRLREITRTPVLMLTTRGATRDRVHGLNDGADDYLTKPFQPEELVARIGSILRRTQPAAVESSNRLVGDLFLDEGSRTVSCSGRLVELTGGQYELLRLLLECPGEARPREDLIRRIFGREPHGVDRSIDNLVNNLRKRLGVHPDGTDRFKCVRNLGYSYVLPQDGTGP</sequence>
<dbReference type="Pfam" id="PF00072">
    <property type="entry name" value="Response_reg"/>
    <property type="match status" value="1"/>
</dbReference>
<dbReference type="SUPFAM" id="SSF52172">
    <property type="entry name" value="CheY-like"/>
    <property type="match status" value="1"/>
</dbReference>
<dbReference type="GO" id="GO:0000156">
    <property type="term" value="F:phosphorelay response regulator activity"/>
    <property type="evidence" value="ECO:0007669"/>
    <property type="project" value="TreeGrafter"/>
</dbReference>
<evidence type="ECO:0000256" key="2">
    <source>
        <dbReference type="ARBA" id="ARBA00022490"/>
    </source>
</evidence>
<evidence type="ECO:0000313" key="13">
    <source>
        <dbReference type="Proteomes" id="UP000321820"/>
    </source>
</evidence>
<evidence type="ECO:0000259" key="11">
    <source>
        <dbReference type="PROSITE" id="PS51755"/>
    </source>
</evidence>
<dbReference type="SMART" id="SM00448">
    <property type="entry name" value="REC"/>
    <property type="match status" value="1"/>
</dbReference>
<dbReference type="OrthoDB" id="9793321at2"/>
<keyword evidence="7" id="KW-0804">Transcription</keyword>
<evidence type="ECO:0000256" key="1">
    <source>
        <dbReference type="ARBA" id="ARBA00004496"/>
    </source>
</evidence>
<dbReference type="Gene3D" id="6.10.250.690">
    <property type="match status" value="1"/>
</dbReference>
<dbReference type="CDD" id="cd00383">
    <property type="entry name" value="trans_reg_C"/>
    <property type="match status" value="1"/>
</dbReference>
<evidence type="ECO:0000313" key="12">
    <source>
        <dbReference type="EMBL" id="QEE27643.1"/>
    </source>
</evidence>
<dbReference type="AlphaFoldDB" id="A0A5B9E5U6"/>
<evidence type="ECO:0000256" key="4">
    <source>
        <dbReference type="ARBA" id="ARBA00023012"/>
    </source>
</evidence>
<feature type="modified residue" description="4-aspartylphosphate" evidence="8">
    <location>
        <position position="62"/>
    </location>
</feature>
<dbReference type="GO" id="GO:0005829">
    <property type="term" value="C:cytosol"/>
    <property type="evidence" value="ECO:0007669"/>
    <property type="project" value="TreeGrafter"/>
</dbReference>
<feature type="DNA-binding region" description="OmpR/PhoB-type" evidence="9">
    <location>
        <begin position="136"/>
        <end position="235"/>
    </location>
</feature>
<feature type="domain" description="Response regulatory" evidence="10">
    <location>
        <begin position="13"/>
        <end position="126"/>
    </location>
</feature>
<dbReference type="PROSITE" id="PS50110">
    <property type="entry name" value="RESPONSE_REGULATORY"/>
    <property type="match status" value="1"/>
</dbReference>
<dbReference type="Pfam" id="PF00486">
    <property type="entry name" value="Trans_reg_C"/>
    <property type="match status" value="1"/>
</dbReference>
<dbReference type="PROSITE" id="PS51755">
    <property type="entry name" value="OMPR_PHOB"/>
    <property type="match status" value="1"/>
</dbReference>
<proteinExistence type="predicted"/>
<reference evidence="12 13" key="1">
    <citation type="submission" date="2019-08" db="EMBL/GenBank/DDBJ databases">
        <title>Complete genome sequence of Terriglobus albidus strain ORNL.</title>
        <authorList>
            <person name="Podar M."/>
        </authorList>
    </citation>
    <scope>NUCLEOTIDE SEQUENCE [LARGE SCALE GENOMIC DNA]</scope>
    <source>
        <strain evidence="12 13">ORNL</strain>
    </source>
</reference>